<keyword evidence="1" id="KW-0812">Transmembrane</keyword>
<feature type="domain" description="DUF418" evidence="2">
    <location>
        <begin position="220"/>
        <end position="371"/>
    </location>
</feature>
<dbReference type="Proteomes" id="UP000198677">
    <property type="component" value="Unassembled WGS sequence"/>
</dbReference>
<dbReference type="PANTHER" id="PTHR30590:SF2">
    <property type="entry name" value="INNER MEMBRANE PROTEIN"/>
    <property type="match status" value="1"/>
</dbReference>
<gene>
    <name evidence="3" type="ORF">SAMN05444583_10517</name>
</gene>
<feature type="transmembrane region" description="Helical" evidence="1">
    <location>
        <begin position="203"/>
        <end position="224"/>
    </location>
</feature>
<dbReference type="InterPro" id="IPR007349">
    <property type="entry name" value="DUF418"/>
</dbReference>
<evidence type="ECO:0000313" key="3">
    <source>
        <dbReference type="EMBL" id="SEK96696.1"/>
    </source>
</evidence>
<sequence length="420" mass="45225">MSEPTPRFHSLDVLRGIAILGTLATNIWIFTNPEGLVGYLNRTAVAAGGWGWLEKVLQQLAQGKFLGLLTLMFGIGLAIQQRSAARAGRPWPGGYPWRAALLFLDGVVHYLLVVEFDVLMGYAVTGLVVAFVLASSERAQRRWMIWAAAIHLGLLTLGTLALVAEPARPAPPPLDPNPYADGSWWDLVLFRIDNVVAFRIEPVFIFALSIALFLLGAKLFRAGVLAPSGVRIRRRLMVLGLGVALPVDLLTGILAGDEGLLFTRYGTAPVVSLGLLALVAEFYCRRTRIGFCGSRLADVGRTALSCYVLQNLVASALCYGWGLGLAARLSPDARVPATVAIYLGVGAVVIVAAHLWLRRFERGPVEWLWHRSYLLLAGDGPVRRSGPGTPTASAVDPALQVAVGTDPAEHEADSARSPVR</sequence>
<dbReference type="AlphaFoldDB" id="A0A1H7LCW2"/>
<feature type="transmembrane region" description="Helical" evidence="1">
    <location>
        <begin position="236"/>
        <end position="256"/>
    </location>
</feature>
<feature type="transmembrane region" description="Helical" evidence="1">
    <location>
        <begin position="119"/>
        <end position="136"/>
    </location>
</feature>
<name>A0A1H7LCW2_9NOCA</name>
<keyword evidence="1" id="KW-1133">Transmembrane helix</keyword>
<feature type="transmembrane region" description="Helical" evidence="1">
    <location>
        <begin position="60"/>
        <end position="79"/>
    </location>
</feature>
<dbReference type="Pfam" id="PF04235">
    <property type="entry name" value="DUF418"/>
    <property type="match status" value="1"/>
</dbReference>
<keyword evidence="1" id="KW-0472">Membrane</keyword>
<dbReference type="InterPro" id="IPR052529">
    <property type="entry name" value="Bact_Transport_Assoc"/>
</dbReference>
<protein>
    <recommendedName>
        <fullName evidence="2">DUF418 domain-containing protein</fullName>
    </recommendedName>
</protein>
<evidence type="ECO:0000313" key="4">
    <source>
        <dbReference type="Proteomes" id="UP000198677"/>
    </source>
</evidence>
<feature type="transmembrane region" description="Helical" evidence="1">
    <location>
        <begin position="339"/>
        <end position="357"/>
    </location>
</feature>
<dbReference type="PANTHER" id="PTHR30590">
    <property type="entry name" value="INNER MEMBRANE PROTEIN"/>
    <property type="match status" value="1"/>
</dbReference>
<accession>A0A1H7LCW2</accession>
<feature type="transmembrane region" description="Helical" evidence="1">
    <location>
        <begin position="95"/>
        <end position="113"/>
    </location>
</feature>
<feature type="transmembrane region" description="Helical" evidence="1">
    <location>
        <begin position="143"/>
        <end position="164"/>
    </location>
</feature>
<feature type="transmembrane region" description="Helical" evidence="1">
    <location>
        <begin position="304"/>
        <end position="327"/>
    </location>
</feature>
<organism evidence="3 4">
    <name type="scientific">Rhodococcus maanshanensis</name>
    <dbReference type="NCBI Taxonomy" id="183556"/>
    <lineage>
        <taxon>Bacteria</taxon>
        <taxon>Bacillati</taxon>
        <taxon>Actinomycetota</taxon>
        <taxon>Actinomycetes</taxon>
        <taxon>Mycobacteriales</taxon>
        <taxon>Nocardiaceae</taxon>
        <taxon>Rhodococcus</taxon>
    </lineage>
</organism>
<dbReference type="EMBL" id="FOAW01000005">
    <property type="protein sequence ID" value="SEK96696.1"/>
    <property type="molecule type" value="Genomic_DNA"/>
</dbReference>
<feature type="transmembrane region" description="Helical" evidence="1">
    <location>
        <begin position="12"/>
        <end position="31"/>
    </location>
</feature>
<feature type="transmembrane region" description="Helical" evidence="1">
    <location>
        <begin position="262"/>
        <end position="283"/>
    </location>
</feature>
<keyword evidence="4" id="KW-1185">Reference proteome</keyword>
<dbReference type="RefSeq" id="WP_083576477.1">
    <property type="nucleotide sequence ID" value="NZ_FOAW01000005.1"/>
</dbReference>
<dbReference type="OrthoDB" id="9807744at2"/>
<evidence type="ECO:0000256" key="1">
    <source>
        <dbReference type="SAM" id="Phobius"/>
    </source>
</evidence>
<proteinExistence type="predicted"/>
<evidence type="ECO:0000259" key="2">
    <source>
        <dbReference type="Pfam" id="PF04235"/>
    </source>
</evidence>
<reference evidence="4" key="1">
    <citation type="submission" date="2016-10" db="EMBL/GenBank/DDBJ databases">
        <authorList>
            <person name="Varghese N."/>
            <person name="Submissions S."/>
        </authorList>
    </citation>
    <scope>NUCLEOTIDE SEQUENCE [LARGE SCALE GENOMIC DNA]</scope>
    <source>
        <strain evidence="4">DSM 44675</strain>
    </source>
</reference>